<dbReference type="AlphaFoldDB" id="A0A160TZP6"/>
<sequence>MIRIPLFASACLALTACGMGVSSDNNAASVCNTMLAGDPEIVEDLAEDGDTIEVYCGCYQTLLADKSEDDQADILKVSQVVADIREDESLGLEDAAGRLMSDFIEDGSSPAYGITRSDFEMTGTYIDQVRRELNKDDSACTAS</sequence>
<dbReference type="EMBL" id="CZQD01000001">
    <property type="protein sequence ID" value="CUS55439.1"/>
    <property type="molecule type" value="Genomic_DNA"/>
</dbReference>
<proteinExistence type="predicted"/>
<keyword evidence="1" id="KW-0548">Nucleotidyltransferase</keyword>
<keyword evidence="1" id="KW-0808">Transferase</keyword>
<dbReference type="EC" id="2.7.7.7" evidence="1"/>
<protein>
    <submittedName>
        <fullName evidence="1">DNA polymerase III alpha subunit</fullName>
        <ecNumber evidence="1">2.7.7.7</ecNumber>
    </submittedName>
</protein>
<reference evidence="1" key="1">
    <citation type="submission" date="2015-10" db="EMBL/GenBank/DDBJ databases">
        <authorList>
            <person name="Gilbert D.G."/>
        </authorList>
    </citation>
    <scope>NUCLEOTIDE SEQUENCE</scope>
</reference>
<organism evidence="1">
    <name type="scientific">hydrothermal vent metagenome</name>
    <dbReference type="NCBI Taxonomy" id="652676"/>
    <lineage>
        <taxon>unclassified sequences</taxon>
        <taxon>metagenomes</taxon>
        <taxon>ecological metagenomes</taxon>
    </lineage>
</organism>
<evidence type="ECO:0000313" key="1">
    <source>
        <dbReference type="EMBL" id="CUS55439.1"/>
    </source>
</evidence>
<dbReference type="PROSITE" id="PS51257">
    <property type="entry name" value="PROKAR_LIPOPROTEIN"/>
    <property type="match status" value="1"/>
</dbReference>
<dbReference type="GO" id="GO:0003887">
    <property type="term" value="F:DNA-directed DNA polymerase activity"/>
    <property type="evidence" value="ECO:0007669"/>
    <property type="project" value="UniProtKB-EC"/>
</dbReference>
<gene>
    <name evidence="1" type="ORF">MGWOODY_Hyp1686</name>
</gene>
<name>A0A160TZP6_9ZZZZ</name>
<accession>A0A160TZP6</accession>